<reference evidence="1" key="2">
    <citation type="submission" date="2020-11" db="EMBL/GenBank/DDBJ databases">
        <authorList>
            <person name="McCartney M.A."/>
            <person name="Auch B."/>
            <person name="Kono T."/>
            <person name="Mallez S."/>
            <person name="Becker A."/>
            <person name="Gohl D.M."/>
            <person name="Silverstein K.A.T."/>
            <person name="Koren S."/>
            <person name="Bechman K.B."/>
            <person name="Herman A."/>
            <person name="Abrahante J.E."/>
            <person name="Garbe J."/>
        </authorList>
    </citation>
    <scope>NUCLEOTIDE SEQUENCE</scope>
    <source>
        <strain evidence="1">Duluth1</strain>
        <tissue evidence="1">Whole animal</tissue>
    </source>
</reference>
<gene>
    <name evidence="1" type="ORF">DPMN_181544</name>
</gene>
<protein>
    <submittedName>
        <fullName evidence="1">Uncharacterized protein</fullName>
    </submittedName>
</protein>
<dbReference type="Proteomes" id="UP000828390">
    <property type="component" value="Unassembled WGS sequence"/>
</dbReference>
<reference evidence="1" key="1">
    <citation type="journal article" date="2019" name="bioRxiv">
        <title>The Genome of the Zebra Mussel, Dreissena polymorpha: A Resource for Invasive Species Research.</title>
        <authorList>
            <person name="McCartney M.A."/>
            <person name="Auch B."/>
            <person name="Kono T."/>
            <person name="Mallez S."/>
            <person name="Zhang Y."/>
            <person name="Obille A."/>
            <person name="Becker A."/>
            <person name="Abrahante J.E."/>
            <person name="Garbe J."/>
            <person name="Badalamenti J.P."/>
            <person name="Herman A."/>
            <person name="Mangelson H."/>
            <person name="Liachko I."/>
            <person name="Sullivan S."/>
            <person name="Sone E.D."/>
            <person name="Koren S."/>
            <person name="Silverstein K.A.T."/>
            <person name="Beckman K.B."/>
            <person name="Gohl D.M."/>
        </authorList>
    </citation>
    <scope>NUCLEOTIDE SEQUENCE</scope>
    <source>
        <strain evidence="1">Duluth1</strain>
        <tissue evidence="1">Whole animal</tissue>
    </source>
</reference>
<keyword evidence="2" id="KW-1185">Reference proteome</keyword>
<dbReference type="AlphaFoldDB" id="A0A9D4DCJ6"/>
<proteinExistence type="predicted"/>
<evidence type="ECO:0000313" key="1">
    <source>
        <dbReference type="EMBL" id="KAH3747122.1"/>
    </source>
</evidence>
<organism evidence="1 2">
    <name type="scientific">Dreissena polymorpha</name>
    <name type="common">Zebra mussel</name>
    <name type="synonym">Mytilus polymorpha</name>
    <dbReference type="NCBI Taxonomy" id="45954"/>
    <lineage>
        <taxon>Eukaryota</taxon>
        <taxon>Metazoa</taxon>
        <taxon>Spiralia</taxon>
        <taxon>Lophotrochozoa</taxon>
        <taxon>Mollusca</taxon>
        <taxon>Bivalvia</taxon>
        <taxon>Autobranchia</taxon>
        <taxon>Heteroconchia</taxon>
        <taxon>Euheterodonta</taxon>
        <taxon>Imparidentia</taxon>
        <taxon>Neoheterodontei</taxon>
        <taxon>Myida</taxon>
        <taxon>Dreissenoidea</taxon>
        <taxon>Dreissenidae</taxon>
        <taxon>Dreissena</taxon>
    </lineage>
</organism>
<dbReference type="EMBL" id="JAIWYP010000010">
    <property type="protein sequence ID" value="KAH3747122.1"/>
    <property type="molecule type" value="Genomic_DNA"/>
</dbReference>
<evidence type="ECO:0000313" key="2">
    <source>
        <dbReference type="Proteomes" id="UP000828390"/>
    </source>
</evidence>
<accession>A0A9D4DCJ6</accession>
<name>A0A9D4DCJ6_DREPO</name>
<comment type="caution">
    <text evidence="1">The sequence shown here is derived from an EMBL/GenBank/DDBJ whole genome shotgun (WGS) entry which is preliminary data.</text>
</comment>
<sequence length="201" mass="22330">MAEVAAFPANAYTLVALVARHVVNESRSEYLTVGNDLRVIGRFDRTGTDEGVDVLPIDVYAECEQDCDTRFKTELCVSMTTTQLPNKEDIRTLIEMNKPVHIWGATSAPGLGTLTEIVDSANGDYIKIRDRQEGRPFAQKGDSGAMVCYFDARREVLYAVAILVEVMSRDEGDQNEGYLAHILDIALQKLSIVNGYDFVFI</sequence>